<evidence type="ECO:0000313" key="2">
    <source>
        <dbReference type="Proteomes" id="UP000503441"/>
    </source>
</evidence>
<name>A0ABX6JXB7_9MICO</name>
<dbReference type="Pfam" id="PF04237">
    <property type="entry name" value="YjbR"/>
    <property type="match status" value="1"/>
</dbReference>
<dbReference type="EMBL" id="CP049933">
    <property type="protein sequence ID" value="QIM18972.1"/>
    <property type="molecule type" value="Genomic_DNA"/>
</dbReference>
<keyword evidence="1" id="KW-0238">DNA-binding</keyword>
<dbReference type="PANTHER" id="PTHR35145">
    <property type="entry name" value="CYTOPLASMIC PROTEIN-RELATED"/>
    <property type="match status" value="1"/>
</dbReference>
<dbReference type="PANTHER" id="PTHR35145:SF1">
    <property type="entry name" value="CYTOPLASMIC PROTEIN"/>
    <property type="match status" value="1"/>
</dbReference>
<keyword evidence="2" id="KW-1185">Reference proteome</keyword>
<sequence length="128" mass="14260">MTEAEPDLSSHAGVDACLKRYAGSESSYPFGPGARVYKVANKMFALLGEPERESEQLRLTLKGPVLRNELLVRDFAAIHPGYHMNKQHWITITLDGSVEVSLLEELIAESYELVFMSLPRAVREKIGA</sequence>
<gene>
    <name evidence="1" type="ORF">G7066_10970</name>
</gene>
<dbReference type="InterPro" id="IPR038056">
    <property type="entry name" value="YjbR-like_sf"/>
</dbReference>
<dbReference type="RefSeq" id="WP_166331082.1">
    <property type="nucleotide sequence ID" value="NZ_CP049933.1"/>
</dbReference>
<accession>A0ABX6JXB7</accession>
<organism evidence="1 2">
    <name type="scientific">Leucobacter coleopterorum</name>
    <dbReference type="NCBI Taxonomy" id="2714933"/>
    <lineage>
        <taxon>Bacteria</taxon>
        <taxon>Bacillati</taxon>
        <taxon>Actinomycetota</taxon>
        <taxon>Actinomycetes</taxon>
        <taxon>Micrococcales</taxon>
        <taxon>Microbacteriaceae</taxon>
        <taxon>Leucobacter</taxon>
    </lineage>
</organism>
<evidence type="ECO:0000313" key="1">
    <source>
        <dbReference type="EMBL" id="QIM18972.1"/>
    </source>
</evidence>
<dbReference type="Gene3D" id="3.90.1150.30">
    <property type="match status" value="1"/>
</dbReference>
<proteinExistence type="predicted"/>
<protein>
    <submittedName>
        <fullName evidence="1">MmcQ/YjbR family DNA-binding protein</fullName>
    </submittedName>
</protein>
<dbReference type="SUPFAM" id="SSF142906">
    <property type="entry name" value="YjbR-like"/>
    <property type="match status" value="1"/>
</dbReference>
<dbReference type="InterPro" id="IPR058532">
    <property type="entry name" value="YjbR/MT2646/Rv2570-like"/>
</dbReference>
<dbReference type="Proteomes" id="UP000503441">
    <property type="component" value="Chromosome"/>
</dbReference>
<dbReference type="GO" id="GO:0003677">
    <property type="term" value="F:DNA binding"/>
    <property type="evidence" value="ECO:0007669"/>
    <property type="project" value="UniProtKB-KW"/>
</dbReference>
<dbReference type="InterPro" id="IPR007351">
    <property type="entry name" value="YjbR"/>
</dbReference>
<reference evidence="1 2" key="1">
    <citation type="submission" date="2020-03" db="EMBL/GenBank/DDBJ databases">
        <title>Leucobacter sp. nov., isolated from beetles.</title>
        <authorList>
            <person name="Hyun D.-W."/>
            <person name="Bae J.-W."/>
        </authorList>
    </citation>
    <scope>NUCLEOTIDE SEQUENCE [LARGE SCALE GENOMIC DNA]</scope>
    <source>
        <strain evidence="1 2">HDW9A</strain>
    </source>
</reference>